<protein>
    <submittedName>
        <fullName evidence="1">Uncharacterized protein</fullName>
    </submittedName>
</protein>
<accession>A0A382XH41</accession>
<dbReference type="EMBL" id="UINC01167648">
    <property type="protein sequence ID" value="SVD70273.1"/>
    <property type="molecule type" value="Genomic_DNA"/>
</dbReference>
<name>A0A382XH41_9ZZZZ</name>
<sequence>MKTFIEHVINEQELRMDRDLQNILRSHAKDYKAFKDGKQDLLDLPKLYDALMNHWQTDMPYGVLKARDGDPYEWIANRLDTISEKALEHN</sequence>
<dbReference type="AlphaFoldDB" id="A0A382XH41"/>
<evidence type="ECO:0000313" key="1">
    <source>
        <dbReference type="EMBL" id="SVD70273.1"/>
    </source>
</evidence>
<organism evidence="1">
    <name type="scientific">marine metagenome</name>
    <dbReference type="NCBI Taxonomy" id="408172"/>
    <lineage>
        <taxon>unclassified sequences</taxon>
        <taxon>metagenomes</taxon>
        <taxon>ecological metagenomes</taxon>
    </lineage>
</organism>
<reference evidence="1" key="1">
    <citation type="submission" date="2018-05" db="EMBL/GenBank/DDBJ databases">
        <authorList>
            <person name="Lanie J.A."/>
            <person name="Ng W.-L."/>
            <person name="Kazmierczak K.M."/>
            <person name="Andrzejewski T.M."/>
            <person name="Davidsen T.M."/>
            <person name="Wayne K.J."/>
            <person name="Tettelin H."/>
            <person name="Glass J.I."/>
            <person name="Rusch D."/>
            <person name="Podicherti R."/>
            <person name="Tsui H.-C.T."/>
            <person name="Winkler M.E."/>
        </authorList>
    </citation>
    <scope>NUCLEOTIDE SEQUENCE</scope>
</reference>
<proteinExistence type="predicted"/>
<gene>
    <name evidence="1" type="ORF">METZ01_LOCUS423127</name>
</gene>